<dbReference type="Proteomes" id="UP000789396">
    <property type="component" value="Unassembled WGS sequence"/>
</dbReference>
<feature type="non-terminal residue" evidence="1">
    <location>
        <position position="1"/>
    </location>
</feature>
<comment type="caution">
    <text evidence="1">The sequence shown here is derived from an EMBL/GenBank/DDBJ whole genome shotgun (WGS) entry which is preliminary data.</text>
</comment>
<organism evidence="1 2">
    <name type="scientific">Racocetra fulgida</name>
    <dbReference type="NCBI Taxonomy" id="60492"/>
    <lineage>
        <taxon>Eukaryota</taxon>
        <taxon>Fungi</taxon>
        <taxon>Fungi incertae sedis</taxon>
        <taxon>Mucoromycota</taxon>
        <taxon>Glomeromycotina</taxon>
        <taxon>Glomeromycetes</taxon>
        <taxon>Diversisporales</taxon>
        <taxon>Gigasporaceae</taxon>
        <taxon>Racocetra</taxon>
    </lineage>
</organism>
<reference evidence="1" key="1">
    <citation type="submission" date="2021-06" db="EMBL/GenBank/DDBJ databases">
        <authorList>
            <person name="Kallberg Y."/>
            <person name="Tangrot J."/>
            <person name="Rosling A."/>
        </authorList>
    </citation>
    <scope>NUCLEOTIDE SEQUENCE</scope>
    <source>
        <strain evidence="1">IN212</strain>
    </source>
</reference>
<dbReference type="OrthoDB" id="2315672at2759"/>
<keyword evidence="2" id="KW-1185">Reference proteome</keyword>
<evidence type="ECO:0000313" key="1">
    <source>
        <dbReference type="EMBL" id="CAG8651932.1"/>
    </source>
</evidence>
<proteinExistence type="predicted"/>
<protein>
    <submittedName>
        <fullName evidence="1">15475_t:CDS:1</fullName>
    </submittedName>
</protein>
<sequence length="171" mass="19998">ESQEMGYWSQERYTNWVPYDIPSPFPYNRDHGPDLQQVLQNLYSLKLKLRSIDDVSLIPMETRNYLRWAFKAICSCEHNKNLPNPTIRESLDVAFSDILDNVIPQIELGNPAPFVPFRESMTDLLLDHRDIGTICQELQSDLEEYIHFTYEFSYGMGKLAMVLLTQYPNSK</sequence>
<dbReference type="AlphaFoldDB" id="A0A9N9DXC6"/>
<accession>A0A9N9DXC6</accession>
<gene>
    <name evidence="1" type="ORF">RFULGI_LOCUS8492</name>
</gene>
<evidence type="ECO:0000313" key="2">
    <source>
        <dbReference type="Proteomes" id="UP000789396"/>
    </source>
</evidence>
<name>A0A9N9DXC6_9GLOM</name>
<dbReference type="EMBL" id="CAJVPZ010013785">
    <property type="protein sequence ID" value="CAG8651932.1"/>
    <property type="molecule type" value="Genomic_DNA"/>
</dbReference>